<feature type="region of interest" description="Disordered" evidence="4">
    <location>
        <begin position="716"/>
        <end position="771"/>
    </location>
</feature>
<dbReference type="GO" id="GO:0033314">
    <property type="term" value="P:mitotic DNA replication checkpoint signaling"/>
    <property type="evidence" value="ECO:0007669"/>
    <property type="project" value="TreeGrafter"/>
</dbReference>
<protein>
    <recommendedName>
        <fullName evidence="7">Claspin</fullName>
    </recommendedName>
</protein>
<feature type="region of interest" description="Disordered" evidence="4">
    <location>
        <begin position="411"/>
        <end position="552"/>
    </location>
</feature>
<dbReference type="PANTHER" id="PTHR14396:SF10">
    <property type="entry name" value="CLASPIN"/>
    <property type="match status" value="1"/>
</dbReference>
<evidence type="ECO:0000256" key="3">
    <source>
        <dbReference type="ARBA" id="ARBA00023242"/>
    </source>
</evidence>
<reference evidence="6" key="1">
    <citation type="journal article" date="2010" name="Nature">
        <title>The Amphimedon queenslandica genome and the evolution of animal complexity.</title>
        <authorList>
            <person name="Srivastava M."/>
            <person name="Simakov O."/>
            <person name="Chapman J."/>
            <person name="Fahey B."/>
            <person name="Gauthier M.E."/>
            <person name="Mitros T."/>
            <person name="Richards G.S."/>
            <person name="Conaco C."/>
            <person name="Dacre M."/>
            <person name="Hellsten U."/>
            <person name="Larroux C."/>
            <person name="Putnam N.H."/>
            <person name="Stanke M."/>
            <person name="Adamska M."/>
            <person name="Darling A."/>
            <person name="Degnan S.M."/>
            <person name="Oakley T.H."/>
            <person name="Plachetzki D.C."/>
            <person name="Zhai Y."/>
            <person name="Adamski M."/>
            <person name="Calcino A."/>
            <person name="Cummins S.F."/>
            <person name="Goodstein D.M."/>
            <person name="Harris C."/>
            <person name="Jackson D.J."/>
            <person name="Leys S.P."/>
            <person name="Shu S."/>
            <person name="Woodcroft B.J."/>
            <person name="Vervoort M."/>
            <person name="Kosik K.S."/>
            <person name="Manning G."/>
            <person name="Degnan B.M."/>
            <person name="Rokhsar D.S."/>
        </authorList>
    </citation>
    <scope>NUCLEOTIDE SEQUENCE [LARGE SCALE GENOMIC DNA]</scope>
</reference>
<feature type="region of interest" description="Disordered" evidence="4">
    <location>
        <begin position="1"/>
        <end position="109"/>
    </location>
</feature>
<dbReference type="eggNOG" id="KOG4156">
    <property type="taxonomic scope" value="Eukaryota"/>
</dbReference>
<feature type="compositionally biased region" description="Polar residues" evidence="4">
    <location>
        <begin position="51"/>
        <end position="60"/>
    </location>
</feature>
<dbReference type="STRING" id="400682.A0A1X7UPT3"/>
<dbReference type="EnsemblMetazoa" id="XM_019997511.1">
    <property type="protein sequence ID" value="XP_019853070.1"/>
    <property type="gene ID" value="LOC105313015"/>
</dbReference>
<sequence length="1007" mass="112332">MRSKEGVAGSVTPAVSRQKMENPIFQNSDLFDTAESPSPPSSPFHSHSSSNHLNDSTQLNDNEEQEGERRRIEAKSDEPSPPPKKRQRKTREKQGLSKLDIKKMHSESQRLIRESEIKLPQYKPKLKTLDSFISKLNRTKVSLRKATPKLPPPPEITESEDKENIQSIKTTNEPIKTTNEPQIRRTPSPLSLPPPSDDNIKDVTDVEAPLTAPPINEAPPTNTDVTKGLFKESPPALSSRQSSLFSFLKTPSEKSENIEEPKTTSPPVAPPPPLLSSADKWEEISISLPELTPVQELQRKFYRQIKPRNNKKKPSAEENQANFETLRAELKKQVMTKRMKEIQKIEEIIKLEEEEEEEEEEAEFTDRETTEEEEEEEEYSESEVEDTSVVVHKTEVEDDDILFVPLRKTRQLIIDDDDDDNTNNDTLATSSRDSHESLATAATATKGDIVEGESLMDKASIVEEKGREEEEPPLVYTEPSDSYVSDKDEDSDDKSVKNDDSITEDTTTQLLFTAPVSPEETNSSYYPNSLPPHQPESTTASLPPISRENSSNVPFVLRQNSTLSSISSEKDIFRGLVTERKDDDDDDDRRDSREESTSTRLMSMVDEDTQFLDSEGFLCAKRQPEAKLSSFSAITSIMNKDRGGKGTAGDPSFSQIEAMCSGSFSKGLDGPEGTQCSFSDVVGLCSGVFPSAPSTTQIAMATSSEDEQDNVMLTLKRKSKSKQPDQSERLKDFVESEAELSGTDIASDDDEEEMGGDSYEEEEGAGSDVPLSEGELWDQVNKVHMKQLADDDKADLRNIKDRFLLEGDLCEDGLYLKNGFFRSRRFAPKRTGSETSLDMFLETERDFELGEGEEGDDDSQIEAKKRRDRLERDEFIRRSQARSDLLTFDDNSQSILNLINDNSSLAVPQTPEVKTAVEPLSLSAKRSRCGSFLKHTPSTLQRLSSYTNTTPAATGGRSFVFRSGVTAGTPSSTKSNGPKRPKLLKSISLPHEDRGPGSNSNSIFDEL</sequence>
<organism evidence="5">
    <name type="scientific">Amphimedon queenslandica</name>
    <name type="common">Sponge</name>
    <dbReference type="NCBI Taxonomy" id="400682"/>
    <lineage>
        <taxon>Eukaryota</taxon>
        <taxon>Metazoa</taxon>
        <taxon>Porifera</taxon>
        <taxon>Demospongiae</taxon>
        <taxon>Heteroscleromorpha</taxon>
        <taxon>Haplosclerida</taxon>
        <taxon>Niphatidae</taxon>
        <taxon>Amphimedon</taxon>
    </lineage>
</organism>
<name>A0A1X7UPT3_AMPQE</name>
<feature type="region of interest" description="Disordered" evidence="4">
    <location>
        <begin position="143"/>
        <end position="276"/>
    </location>
</feature>
<comment type="subcellular location">
    <subcellularLocation>
        <location evidence="1">Nucleus</location>
    </subcellularLocation>
</comment>
<dbReference type="EnsemblMetazoa" id="Aqu2.1.29529_001">
    <property type="protein sequence ID" value="Aqu2.1.29529_001"/>
    <property type="gene ID" value="Aqu2.1.29529"/>
</dbReference>
<reference evidence="5" key="2">
    <citation type="submission" date="2017-05" db="UniProtKB">
        <authorList>
            <consortium name="EnsemblMetazoa"/>
        </authorList>
    </citation>
    <scope>IDENTIFICATION</scope>
</reference>
<evidence type="ECO:0008006" key="7">
    <source>
        <dbReference type="Google" id="ProtNLM"/>
    </source>
</evidence>
<evidence type="ECO:0000256" key="2">
    <source>
        <dbReference type="ARBA" id="ARBA00022553"/>
    </source>
</evidence>
<gene>
    <name evidence="5" type="primary">105313015</name>
</gene>
<feature type="compositionally biased region" description="Polar residues" evidence="4">
    <location>
        <begin position="535"/>
        <end position="552"/>
    </location>
</feature>
<dbReference type="AlphaFoldDB" id="A0A1X7UPT3"/>
<feature type="compositionally biased region" description="Basic and acidic residues" evidence="4">
    <location>
        <begin position="722"/>
        <end position="734"/>
    </location>
</feature>
<dbReference type="InParanoid" id="A0A1X7UPT3"/>
<evidence type="ECO:0000313" key="6">
    <source>
        <dbReference type="Proteomes" id="UP000007879"/>
    </source>
</evidence>
<feature type="compositionally biased region" description="Polar residues" evidence="4">
    <location>
        <begin position="997"/>
        <end position="1007"/>
    </location>
</feature>
<feature type="region of interest" description="Disordered" evidence="4">
    <location>
        <begin position="568"/>
        <end position="605"/>
    </location>
</feature>
<feature type="compositionally biased region" description="Low complexity" evidence="4">
    <location>
        <begin position="237"/>
        <end position="248"/>
    </location>
</feature>
<feature type="compositionally biased region" description="Basic and acidic residues" evidence="4">
    <location>
        <begin position="568"/>
        <end position="581"/>
    </location>
</feature>
<dbReference type="OrthoDB" id="10072540at2759"/>
<feature type="compositionally biased region" description="Basic and acidic residues" evidence="4">
    <location>
        <begin position="67"/>
        <end position="78"/>
    </location>
</feature>
<keyword evidence="2" id="KW-0597">Phosphoprotein</keyword>
<evidence type="ECO:0000256" key="4">
    <source>
        <dbReference type="SAM" id="MobiDB-lite"/>
    </source>
</evidence>
<dbReference type="Proteomes" id="UP000007879">
    <property type="component" value="Unassembled WGS sequence"/>
</dbReference>
<feature type="compositionally biased region" description="Basic and acidic residues" evidence="4">
    <location>
        <begin position="251"/>
        <end position="262"/>
    </location>
</feature>
<evidence type="ECO:0000256" key="1">
    <source>
        <dbReference type="ARBA" id="ARBA00004123"/>
    </source>
</evidence>
<keyword evidence="6" id="KW-1185">Reference proteome</keyword>
<dbReference type="InterPro" id="IPR024146">
    <property type="entry name" value="Claspin"/>
</dbReference>
<dbReference type="KEGG" id="aqu:105313015"/>
<feature type="compositionally biased region" description="Acidic residues" evidence="4">
    <location>
        <begin position="746"/>
        <end position="765"/>
    </location>
</feature>
<proteinExistence type="predicted"/>
<feature type="compositionally biased region" description="Acidic residues" evidence="4">
    <location>
        <begin position="352"/>
        <end position="386"/>
    </location>
</feature>
<feature type="compositionally biased region" description="Polar residues" evidence="4">
    <location>
        <begin position="165"/>
        <end position="181"/>
    </location>
</feature>
<feature type="compositionally biased region" description="Basic residues" evidence="4">
    <location>
        <begin position="302"/>
        <end position="313"/>
    </location>
</feature>
<evidence type="ECO:0000313" key="5">
    <source>
        <dbReference type="EnsemblMetazoa" id="Aqu2.1.29529_001"/>
    </source>
</evidence>
<dbReference type="GO" id="GO:0007095">
    <property type="term" value="P:mitotic G2 DNA damage checkpoint signaling"/>
    <property type="evidence" value="ECO:0007669"/>
    <property type="project" value="TreeGrafter"/>
</dbReference>
<feature type="region of interest" description="Disordered" evidence="4">
    <location>
        <begin position="348"/>
        <end position="387"/>
    </location>
</feature>
<feature type="compositionally biased region" description="Basic and acidic residues" evidence="4">
    <location>
        <begin position="92"/>
        <end position="109"/>
    </location>
</feature>
<feature type="region of interest" description="Disordered" evidence="4">
    <location>
        <begin position="963"/>
        <end position="1007"/>
    </location>
</feature>
<dbReference type="GO" id="GO:0005634">
    <property type="term" value="C:nucleus"/>
    <property type="evidence" value="ECO:0007669"/>
    <property type="project" value="UniProtKB-SubCell"/>
</dbReference>
<feature type="region of interest" description="Disordered" evidence="4">
    <location>
        <begin position="302"/>
        <end position="322"/>
    </location>
</feature>
<dbReference type="GO" id="GO:0010997">
    <property type="term" value="F:anaphase-promoting complex binding"/>
    <property type="evidence" value="ECO:0007669"/>
    <property type="project" value="TreeGrafter"/>
</dbReference>
<keyword evidence="3" id="KW-0539">Nucleus</keyword>
<dbReference type="PANTHER" id="PTHR14396">
    <property type="entry name" value="CLASPIN"/>
    <property type="match status" value="1"/>
</dbReference>
<feature type="compositionally biased region" description="Polar residues" evidence="4">
    <location>
        <begin position="966"/>
        <end position="976"/>
    </location>
</feature>
<accession>A0A1X7UPT3</accession>